<feature type="compositionally biased region" description="Basic and acidic residues" evidence="2">
    <location>
        <begin position="856"/>
        <end position="882"/>
    </location>
</feature>
<feature type="domain" description="CCHC-type" evidence="3">
    <location>
        <begin position="37"/>
        <end position="52"/>
    </location>
</feature>
<feature type="region of interest" description="Disordered" evidence="2">
    <location>
        <begin position="692"/>
        <end position="711"/>
    </location>
</feature>
<dbReference type="InterPro" id="IPR005135">
    <property type="entry name" value="Endo/exonuclease/phosphatase"/>
</dbReference>
<dbReference type="GO" id="GO:0003676">
    <property type="term" value="F:nucleic acid binding"/>
    <property type="evidence" value="ECO:0007669"/>
    <property type="project" value="InterPro"/>
</dbReference>
<keyword evidence="1" id="KW-0479">Metal-binding</keyword>
<keyword evidence="1" id="KW-0862">Zinc</keyword>
<evidence type="ECO:0000313" key="4">
    <source>
        <dbReference type="EMBL" id="KAH0811287.1"/>
    </source>
</evidence>
<evidence type="ECO:0000313" key="5">
    <source>
        <dbReference type="Proteomes" id="UP000719412"/>
    </source>
</evidence>
<dbReference type="GO" id="GO:0008270">
    <property type="term" value="F:zinc ion binding"/>
    <property type="evidence" value="ECO:0007669"/>
    <property type="project" value="UniProtKB-KW"/>
</dbReference>
<dbReference type="PANTHER" id="PTHR33273:SF4">
    <property type="entry name" value="ENDONUCLEASE_EXONUCLEASE_PHOSPHATASE DOMAIN-CONTAINING PROTEIN"/>
    <property type="match status" value="1"/>
</dbReference>
<reference evidence="4" key="1">
    <citation type="journal article" date="2020" name="J Insects Food Feed">
        <title>The yellow mealworm (Tenebrio molitor) genome: a resource for the emerging insects as food and feed industry.</title>
        <authorList>
            <person name="Eriksson T."/>
            <person name="Andere A."/>
            <person name="Kelstrup H."/>
            <person name="Emery V."/>
            <person name="Picard C."/>
        </authorList>
    </citation>
    <scope>NUCLEOTIDE SEQUENCE</scope>
    <source>
        <strain evidence="4">Stoneville</strain>
        <tissue evidence="4">Whole head</tissue>
    </source>
</reference>
<feature type="region of interest" description="Disordered" evidence="2">
    <location>
        <begin position="470"/>
        <end position="497"/>
    </location>
</feature>
<dbReference type="Proteomes" id="UP000719412">
    <property type="component" value="Unassembled WGS sequence"/>
</dbReference>
<proteinExistence type="predicted"/>
<dbReference type="PROSITE" id="PS50158">
    <property type="entry name" value="ZF_CCHC"/>
    <property type="match status" value="1"/>
</dbReference>
<sequence length="916" mass="103370">MVFAVEPKIHHGAMERGKVVVGLTLCFVTEEIRVKQCFRCHRFGHIARECKSKELCFKARRGQRNHGATDRKCPEDDAEDDAAEGEQNRKDLNGTGYSHNTRDNLVVFQVNLGRGREATDLQKTAEEQKADVVLIQESYCYMPTTGRRSIELTQFTGPTTRTVVIEGARGDIAFSNVYVPPKGPLEGTLTVLEELLASRRGKPTMIAGDLNRRHPAFGGEEEDIRGRQIIDLVGAANLVVENDRDSIPTFETANGKSWIDITLSRDATVESWAVREEETLSDHKSIFFSVDIGEMGNDQPRERKRIMMVHQADWQLFRDAKGATFEEDTAEDMASALQGLAMRACKARIPCGIRRERKGNVWWSAKLRRIRAGVRKAGSQMQGERNQERRETFKKERAAYKMAIKEAKIEALRKALAQGSPEDPWGLAYKLVTSKKRGAATPWTSIQDNEGNWAGNRTETAMALIRNQEARVERRPGQRDYPTGTQEDHPGETEEGARHRWFSIRRTRTSGLQDVIERGPRGAGGLRSATHRGSIRPLNVGGFEGKAVFAEGPHPAEPDRKWHELKEERITGTCFWTDASCEEERTAMGVIRTEQGEIVEKKGLRLQDGYPTHMAELYALYIKSISGQRGTTVNFATDSTVALDMLTKRRGGTAHRIHKELMRIEREGSAVKLWWSSDQNSGIAEADKMAKRAREEPGESLEEQAPTTGRMLKKEATRAAKERWQTEWDQGEKGRMTHSIIREVDRKLRGWNHKAVCLLTGHGPFRGYLRRFNLTETTGECVCSTGAQDTAQHIIGECGDPGRQEARERWRRRQAATGGTFPFQVTEQTKEEEVKNFNRFAEEVKMEEEMETSGKTVDHVEAEVRTPQRAEKRSEDSRKESKSSSAVSLGSMRAGKRRKEIAELNKFQVHVVTVAL</sequence>
<keyword evidence="1" id="KW-0863">Zinc-finger</keyword>
<reference evidence="4" key="2">
    <citation type="submission" date="2021-08" db="EMBL/GenBank/DDBJ databases">
        <authorList>
            <person name="Eriksson T."/>
        </authorList>
    </citation>
    <scope>NUCLEOTIDE SEQUENCE</scope>
    <source>
        <strain evidence="4">Stoneville</strain>
        <tissue evidence="4">Whole head</tissue>
    </source>
</reference>
<dbReference type="EMBL" id="JABDTM020026911">
    <property type="protein sequence ID" value="KAH0811287.1"/>
    <property type="molecule type" value="Genomic_DNA"/>
</dbReference>
<dbReference type="InterPro" id="IPR036691">
    <property type="entry name" value="Endo/exonu/phosph_ase_sf"/>
</dbReference>
<evidence type="ECO:0000256" key="1">
    <source>
        <dbReference type="PROSITE-ProRule" id="PRU00047"/>
    </source>
</evidence>
<dbReference type="InterPro" id="IPR012337">
    <property type="entry name" value="RNaseH-like_sf"/>
</dbReference>
<dbReference type="GO" id="GO:0003824">
    <property type="term" value="F:catalytic activity"/>
    <property type="evidence" value="ECO:0007669"/>
    <property type="project" value="InterPro"/>
</dbReference>
<protein>
    <recommendedName>
        <fullName evidence="3">CCHC-type domain-containing protein</fullName>
    </recommendedName>
</protein>
<dbReference type="InterPro" id="IPR036397">
    <property type="entry name" value="RNaseH_sf"/>
</dbReference>
<name>A0A8J6HBD6_TENMO</name>
<accession>A0A8J6HBD6</accession>
<dbReference type="PANTHER" id="PTHR33273">
    <property type="entry name" value="DOMAIN-CONTAINING PROTEIN, PUTATIVE-RELATED"/>
    <property type="match status" value="1"/>
</dbReference>
<dbReference type="Gene3D" id="3.30.420.10">
    <property type="entry name" value="Ribonuclease H-like superfamily/Ribonuclease H"/>
    <property type="match status" value="1"/>
</dbReference>
<feature type="compositionally biased region" description="Basic and acidic residues" evidence="2">
    <location>
        <begin position="486"/>
        <end position="497"/>
    </location>
</feature>
<dbReference type="AlphaFoldDB" id="A0A8J6HBD6"/>
<comment type="caution">
    <text evidence="4">The sequence shown here is derived from an EMBL/GenBank/DDBJ whole genome shotgun (WGS) entry which is preliminary data.</text>
</comment>
<dbReference type="SUPFAM" id="SSF53098">
    <property type="entry name" value="Ribonuclease H-like"/>
    <property type="match status" value="1"/>
</dbReference>
<keyword evidence="5" id="KW-1185">Reference proteome</keyword>
<organism evidence="4 5">
    <name type="scientific">Tenebrio molitor</name>
    <name type="common">Yellow mealworm beetle</name>
    <dbReference type="NCBI Taxonomy" id="7067"/>
    <lineage>
        <taxon>Eukaryota</taxon>
        <taxon>Metazoa</taxon>
        <taxon>Ecdysozoa</taxon>
        <taxon>Arthropoda</taxon>
        <taxon>Hexapoda</taxon>
        <taxon>Insecta</taxon>
        <taxon>Pterygota</taxon>
        <taxon>Neoptera</taxon>
        <taxon>Endopterygota</taxon>
        <taxon>Coleoptera</taxon>
        <taxon>Polyphaga</taxon>
        <taxon>Cucujiformia</taxon>
        <taxon>Tenebrionidae</taxon>
        <taxon>Tenebrio</taxon>
    </lineage>
</organism>
<feature type="region of interest" description="Disordered" evidence="2">
    <location>
        <begin position="845"/>
        <end position="900"/>
    </location>
</feature>
<evidence type="ECO:0000256" key="2">
    <source>
        <dbReference type="SAM" id="MobiDB-lite"/>
    </source>
</evidence>
<dbReference type="SMART" id="SM00343">
    <property type="entry name" value="ZnF_C2HC"/>
    <property type="match status" value="1"/>
</dbReference>
<evidence type="ECO:0000259" key="3">
    <source>
        <dbReference type="PROSITE" id="PS50158"/>
    </source>
</evidence>
<gene>
    <name evidence="4" type="ORF">GEV33_011504</name>
</gene>
<dbReference type="Gene3D" id="4.10.60.10">
    <property type="entry name" value="Zinc finger, CCHC-type"/>
    <property type="match status" value="1"/>
</dbReference>
<feature type="region of interest" description="Disordered" evidence="2">
    <location>
        <begin position="65"/>
        <end position="98"/>
    </location>
</feature>
<dbReference type="InterPro" id="IPR001878">
    <property type="entry name" value="Znf_CCHC"/>
</dbReference>
<dbReference type="Pfam" id="PF14529">
    <property type="entry name" value="Exo_endo_phos_2"/>
    <property type="match status" value="1"/>
</dbReference>
<dbReference type="SUPFAM" id="SSF56219">
    <property type="entry name" value="DNase I-like"/>
    <property type="match status" value="1"/>
</dbReference>
<dbReference type="Gene3D" id="3.60.10.10">
    <property type="entry name" value="Endonuclease/exonuclease/phosphatase"/>
    <property type="match status" value="1"/>
</dbReference>